<comment type="caution">
    <text evidence="1">The sequence shown here is derived from an EMBL/GenBank/DDBJ whole genome shotgun (WGS) entry which is preliminary data.</text>
</comment>
<dbReference type="AlphaFoldDB" id="A0A367KDV7"/>
<evidence type="ECO:0000313" key="2">
    <source>
        <dbReference type="Proteomes" id="UP000252139"/>
    </source>
</evidence>
<evidence type="ECO:0000313" key="1">
    <source>
        <dbReference type="EMBL" id="RCI00357.1"/>
    </source>
</evidence>
<accession>A0A367KDV7</accession>
<gene>
    <name evidence="1" type="ORF">CU097_015337</name>
</gene>
<name>A0A367KDV7_RHIAZ</name>
<keyword evidence="2" id="KW-1185">Reference proteome</keyword>
<organism evidence="1 2">
    <name type="scientific">Rhizopus azygosporus</name>
    <name type="common">Rhizopus microsporus var. azygosporus</name>
    <dbReference type="NCBI Taxonomy" id="86630"/>
    <lineage>
        <taxon>Eukaryota</taxon>
        <taxon>Fungi</taxon>
        <taxon>Fungi incertae sedis</taxon>
        <taxon>Mucoromycota</taxon>
        <taxon>Mucoromycotina</taxon>
        <taxon>Mucoromycetes</taxon>
        <taxon>Mucorales</taxon>
        <taxon>Mucorineae</taxon>
        <taxon>Rhizopodaceae</taxon>
        <taxon>Rhizopus</taxon>
    </lineage>
</organism>
<dbReference type="Proteomes" id="UP000252139">
    <property type="component" value="Unassembled WGS sequence"/>
</dbReference>
<dbReference type="OrthoDB" id="2266852at2759"/>
<proteinExistence type="predicted"/>
<sequence>MQYASSRETVYYNGYLIKHVNLIWLNRKDENITIFRPDAATVAISQKAETITLRYVEAKPPDFRSNPELAFMDLIRLSTFARRLMLHKINRKMIMIQCIGYHMVFYVVSKFSEGITQIAEILTIDVPKEIDEVGSLLQKVDDIKRLLLLYEHQMEIHYKNSRALEEDPASSIDTINPKRRKQRVPSFSLI</sequence>
<dbReference type="EMBL" id="PJQL01000065">
    <property type="protein sequence ID" value="RCI00357.1"/>
    <property type="molecule type" value="Genomic_DNA"/>
</dbReference>
<protein>
    <submittedName>
        <fullName evidence="1">Uncharacterized protein</fullName>
    </submittedName>
</protein>
<reference evidence="1 2" key="1">
    <citation type="journal article" date="2018" name="G3 (Bethesda)">
        <title>Phylogenetic and Phylogenomic Definition of Rhizopus Species.</title>
        <authorList>
            <person name="Gryganskyi A.P."/>
            <person name="Golan J."/>
            <person name="Dolatabadi S."/>
            <person name="Mondo S."/>
            <person name="Robb S."/>
            <person name="Idnurm A."/>
            <person name="Muszewska A."/>
            <person name="Steczkiewicz K."/>
            <person name="Masonjones S."/>
            <person name="Liao H.L."/>
            <person name="Gajdeczka M.T."/>
            <person name="Anike F."/>
            <person name="Vuek A."/>
            <person name="Anishchenko I.M."/>
            <person name="Voigt K."/>
            <person name="de Hoog G.S."/>
            <person name="Smith M.E."/>
            <person name="Heitman J."/>
            <person name="Vilgalys R."/>
            <person name="Stajich J.E."/>
        </authorList>
    </citation>
    <scope>NUCLEOTIDE SEQUENCE [LARGE SCALE GENOMIC DNA]</scope>
    <source>
        <strain evidence="1 2">CBS 357.93</strain>
    </source>
</reference>